<dbReference type="Pfam" id="PF13669">
    <property type="entry name" value="Glyoxalase_4"/>
    <property type="match status" value="1"/>
</dbReference>
<dbReference type="InterPro" id="IPR029068">
    <property type="entry name" value="Glyas_Bleomycin-R_OHBP_Dase"/>
</dbReference>
<gene>
    <name evidence="4" type="primary">rihA</name>
    <name evidence="4" type="ORF">GMA8713_01786</name>
</gene>
<dbReference type="InterPro" id="IPR037523">
    <property type="entry name" value="VOC_core"/>
</dbReference>
<organism evidence="4 5">
    <name type="scientific">Grimontia marina</name>
    <dbReference type="NCBI Taxonomy" id="646534"/>
    <lineage>
        <taxon>Bacteria</taxon>
        <taxon>Pseudomonadati</taxon>
        <taxon>Pseudomonadota</taxon>
        <taxon>Gammaproteobacteria</taxon>
        <taxon>Vibrionales</taxon>
        <taxon>Vibrionaceae</taxon>
        <taxon>Grimontia</taxon>
    </lineage>
</organism>
<dbReference type="EC" id="3.2.-.-" evidence="4"/>
<dbReference type="InterPro" id="IPR023186">
    <property type="entry name" value="IUNH"/>
</dbReference>
<evidence type="ECO:0000313" key="4">
    <source>
        <dbReference type="EMBL" id="CZF81307.1"/>
    </source>
</evidence>
<reference evidence="5" key="1">
    <citation type="submission" date="2016-02" db="EMBL/GenBank/DDBJ databases">
        <authorList>
            <person name="Rodrigo-Torres Lidia"/>
            <person name="Arahal R.David."/>
        </authorList>
    </citation>
    <scope>NUCLEOTIDE SEQUENCE [LARGE SCALE GENOMIC DNA]</scope>
    <source>
        <strain evidence="5">CECT 8713</strain>
    </source>
</reference>
<keyword evidence="1 4" id="KW-0378">Hydrolase</keyword>
<dbReference type="InterPro" id="IPR036452">
    <property type="entry name" value="Ribo_hydro-like"/>
</dbReference>
<accession>A0A128F3D2</accession>
<dbReference type="OrthoDB" id="9797882at2"/>
<name>A0A128F3D2_9GAMM</name>
<dbReference type="Gene3D" id="3.10.180.10">
    <property type="entry name" value="2,3-Dihydroxybiphenyl 1,2-Dioxygenase, domain 1"/>
    <property type="match status" value="1"/>
</dbReference>
<dbReference type="GO" id="GO:0005829">
    <property type="term" value="C:cytosol"/>
    <property type="evidence" value="ECO:0007669"/>
    <property type="project" value="TreeGrafter"/>
</dbReference>
<evidence type="ECO:0000259" key="3">
    <source>
        <dbReference type="PROSITE" id="PS51819"/>
    </source>
</evidence>
<dbReference type="InterPro" id="IPR001910">
    <property type="entry name" value="Inosine/uridine_hydrolase_dom"/>
</dbReference>
<feature type="domain" description="VOC" evidence="3">
    <location>
        <begin position="317"/>
        <end position="475"/>
    </location>
</feature>
<dbReference type="PANTHER" id="PTHR12304:SF4">
    <property type="entry name" value="URIDINE NUCLEOSIDASE"/>
    <property type="match status" value="1"/>
</dbReference>
<dbReference type="PANTHER" id="PTHR12304">
    <property type="entry name" value="INOSINE-URIDINE PREFERRING NUCLEOSIDE HYDROLASE"/>
    <property type="match status" value="1"/>
</dbReference>
<protein>
    <submittedName>
        <fullName evidence="4">Pyrimidine-specific ribonucleoside hydrolase RihA</fullName>
        <ecNumber evidence="4">3.2.-.-</ecNumber>
    </submittedName>
</protein>
<evidence type="ECO:0000256" key="2">
    <source>
        <dbReference type="ARBA" id="ARBA00023295"/>
    </source>
</evidence>
<dbReference type="EMBL" id="FIZY01000013">
    <property type="protein sequence ID" value="CZF81307.1"/>
    <property type="molecule type" value="Genomic_DNA"/>
</dbReference>
<dbReference type="Pfam" id="PF01156">
    <property type="entry name" value="IU_nuc_hydro"/>
    <property type="match status" value="1"/>
</dbReference>
<dbReference type="Gene3D" id="3.90.245.10">
    <property type="entry name" value="Ribonucleoside hydrolase-like"/>
    <property type="match status" value="1"/>
</dbReference>
<dbReference type="RefSeq" id="WP_062708142.1">
    <property type="nucleotide sequence ID" value="NZ_CAWRCI010000013.1"/>
</dbReference>
<evidence type="ECO:0000313" key="5">
    <source>
        <dbReference type="Proteomes" id="UP000073601"/>
    </source>
</evidence>
<dbReference type="PROSITE" id="PS51819">
    <property type="entry name" value="VOC"/>
    <property type="match status" value="1"/>
</dbReference>
<evidence type="ECO:0000256" key="1">
    <source>
        <dbReference type="ARBA" id="ARBA00022801"/>
    </source>
</evidence>
<dbReference type="SUPFAM" id="SSF54593">
    <property type="entry name" value="Glyoxalase/Bleomycin resistance protein/Dihydroxybiphenyl dioxygenase"/>
    <property type="match status" value="1"/>
</dbReference>
<dbReference type="AlphaFoldDB" id="A0A128F3D2"/>
<dbReference type="GO" id="GO:0008477">
    <property type="term" value="F:purine nucleosidase activity"/>
    <property type="evidence" value="ECO:0007669"/>
    <property type="project" value="TreeGrafter"/>
</dbReference>
<dbReference type="Proteomes" id="UP000073601">
    <property type="component" value="Unassembled WGS sequence"/>
</dbReference>
<keyword evidence="5" id="KW-1185">Reference proteome</keyword>
<proteinExistence type="predicted"/>
<dbReference type="GO" id="GO:0006152">
    <property type="term" value="P:purine nucleoside catabolic process"/>
    <property type="evidence" value="ECO:0007669"/>
    <property type="project" value="TreeGrafter"/>
</dbReference>
<dbReference type="SUPFAM" id="SSF53590">
    <property type="entry name" value="Nucleoside hydrolase"/>
    <property type="match status" value="1"/>
</dbReference>
<sequence>MINKQSRLWIDTDITIGAHHKFLQYKDVDDGYALGSLMHSSEIEILGISSTRGNTDDINESTQIAKQFVQDFGANSYKVYQGAGTDFKQDADSIPDAVSELAKQLEQGPMTILAIGALTNIALLLKARPDLAGKIEKVVAVAGRESVDEIFKSGTFQLKPFRDLNFEFDTAAFEAVLKSGVPVVLVPFGVCKKVWVDFEDLAKLRKQGPMGSFLARHAMGWWAEWEIIFGARQGFNPFDMVAAAYVLSPSWFTQETRFAHIVSAPSDTEKGVNKPYLVCNEEATGYPVSYCVDVESGVKADMLARLSKQTIAQQVLGLSHINVIVDDVEAAADYYQRVLGFERAQDEQSNAMYYPGVTMQSFALDAGLGKQQVELDVLFIKHPNAGIYIELMHYRKPQGSSELPPQPKTYDLGGPRHIAMEVANCNEVFHYLKEQEGVRMINPSEDYHPVELDGFPITFFYWIDRYGIQWEMEEGRRVGVSRGIV</sequence>
<keyword evidence="2 4" id="KW-0326">Glycosidase</keyword>